<evidence type="ECO:0000256" key="2">
    <source>
        <dbReference type="ARBA" id="ARBA00010004"/>
    </source>
</evidence>
<dbReference type="Proteomes" id="UP000604730">
    <property type="component" value="Unassembled WGS sequence"/>
</dbReference>
<evidence type="ECO:0000256" key="8">
    <source>
        <dbReference type="ARBA" id="ARBA00022927"/>
    </source>
</evidence>
<keyword evidence="9" id="KW-0472">Membrane</keyword>
<keyword evidence="7" id="KW-1005">Bacterial flagellum biogenesis</keyword>
<keyword evidence="13" id="KW-1185">Reference proteome</keyword>
<keyword evidence="8" id="KW-0653">Protein transport</keyword>
<reference evidence="12 13" key="1">
    <citation type="submission" date="2021-01" db="EMBL/GenBank/DDBJ databases">
        <title>Isolation and description of Catonella massiliensis sp. nov., a novel Catonella species, isolated from a stable periodontitis subject.</title>
        <authorList>
            <person name="Antezack A."/>
            <person name="Boxberger M."/>
            <person name="La Scola B."/>
            <person name="Monnet-Corti V."/>
        </authorList>
    </citation>
    <scope>NUCLEOTIDE SEQUENCE [LARGE SCALE GENOMIC DNA]</scope>
    <source>
        <strain evidence="12 13">Marseille-Q4567</strain>
    </source>
</reference>
<keyword evidence="12" id="KW-0969">Cilium</keyword>
<keyword evidence="12" id="KW-0282">Flagellum</keyword>
<evidence type="ECO:0000256" key="7">
    <source>
        <dbReference type="ARBA" id="ARBA00022795"/>
    </source>
</evidence>
<dbReference type="Gene3D" id="1.10.287.1700">
    <property type="match status" value="1"/>
</dbReference>
<keyword evidence="4" id="KW-0813">Transport</keyword>
<keyword evidence="6" id="KW-0145">Chemotaxis</keyword>
<comment type="caution">
    <text evidence="12">The sequence shown here is derived from an EMBL/GenBank/DDBJ whole genome shotgun (WGS) entry which is preliminary data.</text>
</comment>
<dbReference type="InterPro" id="IPR012823">
    <property type="entry name" value="Flagell_FliJ"/>
</dbReference>
<keyword evidence="5" id="KW-1003">Cell membrane</keyword>
<dbReference type="InterPro" id="IPR053716">
    <property type="entry name" value="Flag_assembly_chemotaxis_eff"/>
</dbReference>
<dbReference type="Pfam" id="PF02050">
    <property type="entry name" value="FliJ"/>
    <property type="match status" value="1"/>
</dbReference>
<evidence type="ECO:0000256" key="4">
    <source>
        <dbReference type="ARBA" id="ARBA00022448"/>
    </source>
</evidence>
<evidence type="ECO:0000256" key="10">
    <source>
        <dbReference type="ARBA" id="ARBA00023225"/>
    </source>
</evidence>
<protein>
    <recommendedName>
        <fullName evidence="3">Flagellar FliJ protein</fullName>
    </recommendedName>
</protein>
<comment type="subcellular location">
    <subcellularLocation>
        <location evidence="1">Cell membrane</location>
        <topology evidence="1">Peripheral membrane protein</topology>
        <orientation evidence="1">Cytoplasmic side</orientation>
    </subcellularLocation>
</comment>
<dbReference type="RefSeq" id="WP_208428296.1">
    <property type="nucleotide sequence ID" value="NZ_JAEPRJ010000001.1"/>
</dbReference>
<proteinExistence type="inferred from homology"/>
<organism evidence="12 13">
    <name type="scientific">Catonella massiliensis</name>
    <dbReference type="NCBI Taxonomy" id="2799636"/>
    <lineage>
        <taxon>Bacteria</taxon>
        <taxon>Bacillati</taxon>
        <taxon>Bacillota</taxon>
        <taxon>Clostridia</taxon>
        <taxon>Lachnospirales</taxon>
        <taxon>Lachnospiraceae</taxon>
        <taxon>Catonella</taxon>
    </lineage>
</organism>
<evidence type="ECO:0000256" key="11">
    <source>
        <dbReference type="SAM" id="Coils"/>
    </source>
</evidence>
<sequence>MAKFKYRMQNILELKMKLEEQQKMDLAAARINLNEEEDKLKELYERKNEYQEALRESCKNKLNVHKIRMSTLAYESMDDVISRQKIEVKKARGKVAIEQDKMGEAMKERKIQEKLRERNFNRFVKEVAYEEAAMVDELVAYKYGSDVNSEKWRIDG</sequence>
<gene>
    <name evidence="12" type="primary">fliJ</name>
    <name evidence="12" type="ORF">JJN12_02910</name>
</gene>
<evidence type="ECO:0000256" key="3">
    <source>
        <dbReference type="ARBA" id="ARBA00020392"/>
    </source>
</evidence>
<keyword evidence="11" id="KW-0175">Coiled coil</keyword>
<evidence type="ECO:0000256" key="6">
    <source>
        <dbReference type="ARBA" id="ARBA00022500"/>
    </source>
</evidence>
<keyword evidence="12" id="KW-0966">Cell projection</keyword>
<dbReference type="NCBIfam" id="TIGR02473">
    <property type="entry name" value="flagell_FliJ"/>
    <property type="match status" value="1"/>
</dbReference>
<comment type="similarity">
    <text evidence="2">Belongs to the FliJ family.</text>
</comment>
<evidence type="ECO:0000313" key="13">
    <source>
        <dbReference type="Proteomes" id="UP000604730"/>
    </source>
</evidence>
<accession>A0ABS1IZI2</accession>
<name>A0ABS1IZI2_9FIRM</name>
<dbReference type="EMBL" id="JAEPRJ010000001">
    <property type="protein sequence ID" value="MBK5896738.1"/>
    <property type="molecule type" value="Genomic_DNA"/>
</dbReference>
<keyword evidence="10" id="KW-1006">Bacterial flagellum protein export</keyword>
<evidence type="ECO:0000313" key="12">
    <source>
        <dbReference type="EMBL" id="MBK5896738.1"/>
    </source>
</evidence>
<evidence type="ECO:0000256" key="5">
    <source>
        <dbReference type="ARBA" id="ARBA00022475"/>
    </source>
</evidence>
<evidence type="ECO:0000256" key="1">
    <source>
        <dbReference type="ARBA" id="ARBA00004413"/>
    </source>
</evidence>
<evidence type="ECO:0000256" key="9">
    <source>
        <dbReference type="ARBA" id="ARBA00023136"/>
    </source>
</evidence>
<feature type="coiled-coil region" evidence="11">
    <location>
        <begin position="16"/>
        <end position="60"/>
    </location>
</feature>